<evidence type="ECO:0000313" key="2">
    <source>
        <dbReference type="Proteomes" id="UP001565474"/>
    </source>
</evidence>
<gene>
    <name evidence="1" type="ORF">ABH992_005044</name>
</gene>
<keyword evidence="2" id="KW-1185">Reference proteome</keyword>
<evidence type="ECO:0008006" key="3">
    <source>
        <dbReference type="Google" id="ProtNLM"/>
    </source>
</evidence>
<sequence>MMSALDLGKGKQRVGRSATKPSLSSAFRNAAIASAVVTLSVPAATAYADEGGVSYWLPGRFSSLAATPQAPGWSMAAVYYHTSVSAFGTAAAAREIHVGRIPATVNVDLNLQLNGRGDLVLLNPTYTFATPVLGGQLAIGVTGLFGRSRADLAGTLTATVGPLAVTRTGSFGDSITSVGDLYPQATLKWNAGVHNFMTYVTGDVPVGAYSSSRLANLGIGHGAIDGGAGYTYFNPQTGREFSVVAGLTYNFKNLDTQYQNGIDLHVDWGVSQFLSKQTLVGLVGYAYQQITDDFGQHPALGGFRSRVFAVGPQIGFLFPVGDMQGYLNLKGYGEFAAENRPSGWNTWLTFSMSPIAPTRTVASTRRITK</sequence>
<comment type="caution">
    <text evidence="1">The sequence shown here is derived from an EMBL/GenBank/DDBJ whole genome shotgun (WGS) entry which is preliminary data.</text>
</comment>
<proteinExistence type="predicted"/>
<dbReference type="InterPro" id="IPR025737">
    <property type="entry name" value="FApF"/>
</dbReference>
<dbReference type="RefSeq" id="WP_225127227.1">
    <property type="nucleotide sequence ID" value="NZ_JBGBYH010000002.1"/>
</dbReference>
<evidence type="ECO:0000313" key="1">
    <source>
        <dbReference type="EMBL" id="MEY9472645.1"/>
    </source>
</evidence>
<reference evidence="1 2" key="1">
    <citation type="submission" date="2024-07" db="EMBL/GenBank/DDBJ databases">
        <title>Genomic Encyclopedia of Type Strains, Phase V (KMG-V): Genome sequencing to study the core and pangenomes of soil and plant-associated prokaryotes.</title>
        <authorList>
            <person name="Whitman W."/>
        </authorList>
    </citation>
    <scope>NUCLEOTIDE SEQUENCE [LARGE SCALE GENOMIC DNA]</scope>
    <source>
        <strain evidence="1 2">USDA 222</strain>
    </source>
</reference>
<dbReference type="Pfam" id="PF13557">
    <property type="entry name" value="Phenol_MetA_deg"/>
    <property type="match status" value="1"/>
</dbReference>
<protein>
    <recommendedName>
        <fullName evidence="3">Phenol degradation protein meta</fullName>
    </recommendedName>
</protein>
<name>A0ABV4GL32_9BRAD</name>
<dbReference type="Proteomes" id="UP001565474">
    <property type="component" value="Unassembled WGS sequence"/>
</dbReference>
<accession>A0ABV4GL32</accession>
<dbReference type="EMBL" id="JBGBZN010000002">
    <property type="protein sequence ID" value="MEY9472645.1"/>
    <property type="molecule type" value="Genomic_DNA"/>
</dbReference>
<organism evidence="1 2">
    <name type="scientific">Bradyrhizobium yuanmingense</name>
    <dbReference type="NCBI Taxonomy" id="108015"/>
    <lineage>
        <taxon>Bacteria</taxon>
        <taxon>Pseudomonadati</taxon>
        <taxon>Pseudomonadota</taxon>
        <taxon>Alphaproteobacteria</taxon>
        <taxon>Hyphomicrobiales</taxon>
        <taxon>Nitrobacteraceae</taxon>
        <taxon>Bradyrhizobium</taxon>
    </lineage>
</organism>